<reference evidence="1 2" key="1">
    <citation type="journal article" date="2012" name="J. Bacteriol.">
        <title>Genome Sequence of Fibrella aestuarina BUZ 2T, a Filamentous Marine Bacterium.</title>
        <authorList>
            <person name="Filippini M."/>
            <person name="Qi W."/>
            <person name="Blom J."/>
            <person name="Goesmann A."/>
            <person name="Smits T.H."/>
            <person name="Bagheri H.C."/>
        </authorList>
    </citation>
    <scope>NUCLEOTIDE SEQUENCE [LARGE SCALE GENOMIC DNA]</scope>
    <source>
        <strain evidence="2">BUZ 2T</strain>
    </source>
</reference>
<dbReference type="eggNOG" id="ENOG50302XR">
    <property type="taxonomic scope" value="Bacteria"/>
</dbReference>
<evidence type="ECO:0000313" key="1">
    <source>
        <dbReference type="EMBL" id="CCH01357.1"/>
    </source>
</evidence>
<dbReference type="STRING" id="1166018.FAES_3349"/>
<evidence type="ECO:0000313" key="2">
    <source>
        <dbReference type="Proteomes" id="UP000011058"/>
    </source>
</evidence>
<name>I0KB54_9BACT</name>
<proteinExistence type="predicted"/>
<dbReference type="Proteomes" id="UP000011058">
    <property type="component" value="Chromosome"/>
</dbReference>
<keyword evidence="2" id="KW-1185">Reference proteome</keyword>
<gene>
    <name evidence="1" type="ORF">FAES_3349</name>
</gene>
<organism evidence="1 2">
    <name type="scientific">Fibrella aestuarina BUZ 2</name>
    <dbReference type="NCBI Taxonomy" id="1166018"/>
    <lineage>
        <taxon>Bacteria</taxon>
        <taxon>Pseudomonadati</taxon>
        <taxon>Bacteroidota</taxon>
        <taxon>Cytophagia</taxon>
        <taxon>Cytophagales</taxon>
        <taxon>Spirosomataceae</taxon>
        <taxon>Fibrella</taxon>
    </lineage>
</organism>
<protein>
    <submittedName>
        <fullName evidence="1">Uncharacterized protein</fullName>
    </submittedName>
</protein>
<dbReference type="EMBL" id="HE796683">
    <property type="protein sequence ID" value="CCH01357.1"/>
    <property type="molecule type" value="Genomic_DNA"/>
</dbReference>
<accession>I0KB54</accession>
<dbReference type="AlphaFoldDB" id="I0KB54"/>
<dbReference type="RefSeq" id="WP_015332456.1">
    <property type="nucleotide sequence ID" value="NC_020054.1"/>
</dbReference>
<sequence>MTCCFVQLTRLKAVWRILWYNSWHFPVNRAAPRQSSARWPPPSRLTTNLSRSVRLAAGLALGWAATLSPALAQQNLFNIPSSDITRKGKIFYQHQINLYNDRFESKGHFVYGLGKGWDAGVNVVGKGLVFSPRWDVIHNDKLTYGALFPVVMGTLQKQLTISPRFNVNIGTQAGTNISRFESRRKLHHFTYGMASYEFAPGRRIMGGTYVTNRAYVGPGNNLGLLLGYEWRLTDKWFLMGDWLSGHNDTGVGVVGAMFWPSPRLQLCAGALIPNPGTPKPPGLVLEINILGWDGSH</sequence>
<dbReference type="KEGG" id="fae:FAES_3349"/>
<dbReference type="HOGENOM" id="CLU_081808_0_0_10"/>